<organism evidence="2 3">
    <name type="scientific">Oryza meyeriana var. granulata</name>
    <dbReference type="NCBI Taxonomy" id="110450"/>
    <lineage>
        <taxon>Eukaryota</taxon>
        <taxon>Viridiplantae</taxon>
        <taxon>Streptophyta</taxon>
        <taxon>Embryophyta</taxon>
        <taxon>Tracheophyta</taxon>
        <taxon>Spermatophyta</taxon>
        <taxon>Magnoliopsida</taxon>
        <taxon>Liliopsida</taxon>
        <taxon>Poales</taxon>
        <taxon>Poaceae</taxon>
        <taxon>BOP clade</taxon>
        <taxon>Oryzoideae</taxon>
        <taxon>Oryzeae</taxon>
        <taxon>Oryzinae</taxon>
        <taxon>Oryza</taxon>
        <taxon>Oryza meyeriana</taxon>
    </lineage>
</organism>
<sequence>MLMMVIGFDEVSANELPREDLTLCDDPGRVALQAILPKCDAKGILKHASGRALGPMRILGVDDDEACQDSGVARAQGPALEGVLPTPGTREGQASALGA</sequence>
<proteinExistence type="predicted"/>
<evidence type="ECO:0000313" key="3">
    <source>
        <dbReference type="Proteomes" id="UP000479710"/>
    </source>
</evidence>
<name>A0A6G1FGQ6_9ORYZ</name>
<dbReference type="EMBL" id="SPHZ02000001">
    <property type="protein sequence ID" value="KAF0936120.1"/>
    <property type="molecule type" value="Genomic_DNA"/>
</dbReference>
<evidence type="ECO:0000313" key="2">
    <source>
        <dbReference type="EMBL" id="KAF0936120.1"/>
    </source>
</evidence>
<protein>
    <submittedName>
        <fullName evidence="2">Uncharacterized protein</fullName>
    </submittedName>
</protein>
<feature type="region of interest" description="Disordered" evidence="1">
    <location>
        <begin position="77"/>
        <end position="99"/>
    </location>
</feature>
<keyword evidence="3" id="KW-1185">Reference proteome</keyword>
<dbReference type="Proteomes" id="UP000479710">
    <property type="component" value="Unassembled WGS sequence"/>
</dbReference>
<accession>A0A6G1FGQ6</accession>
<comment type="caution">
    <text evidence="2">The sequence shown here is derived from an EMBL/GenBank/DDBJ whole genome shotgun (WGS) entry which is preliminary data.</text>
</comment>
<evidence type="ECO:0000256" key="1">
    <source>
        <dbReference type="SAM" id="MobiDB-lite"/>
    </source>
</evidence>
<gene>
    <name evidence="2" type="ORF">E2562_038806</name>
</gene>
<dbReference type="AlphaFoldDB" id="A0A6G1FGQ6"/>
<reference evidence="2 3" key="1">
    <citation type="submission" date="2019-11" db="EMBL/GenBank/DDBJ databases">
        <title>Whole genome sequence of Oryza granulata.</title>
        <authorList>
            <person name="Li W."/>
        </authorList>
    </citation>
    <scope>NUCLEOTIDE SEQUENCE [LARGE SCALE GENOMIC DNA]</scope>
    <source>
        <strain evidence="3">cv. Menghai</strain>
        <tissue evidence="2">Leaf</tissue>
    </source>
</reference>